<dbReference type="PANTHER" id="PTHR30126:SF78">
    <property type="entry name" value="HTH LYSR-TYPE DOMAIN-CONTAINING PROTEIN"/>
    <property type="match status" value="1"/>
</dbReference>
<dbReference type="AlphaFoldDB" id="A0A3T1CYA8"/>
<dbReference type="GO" id="GO:0000976">
    <property type="term" value="F:transcription cis-regulatory region binding"/>
    <property type="evidence" value="ECO:0007669"/>
    <property type="project" value="TreeGrafter"/>
</dbReference>
<dbReference type="RefSeq" id="WP_130604740.1">
    <property type="nucleotide sequence ID" value="NZ_AP019400.1"/>
</dbReference>
<gene>
    <name evidence="6" type="ORF">KCTCHS21_02190</name>
</gene>
<keyword evidence="2" id="KW-0805">Transcription regulation</keyword>
<feature type="domain" description="HTH lysR-type" evidence="5">
    <location>
        <begin position="1"/>
        <end position="58"/>
    </location>
</feature>
<dbReference type="Gene3D" id="3.40.190.290">
    <property type="match status" value="1"/>
</dbReference>
<dbReference type="Gene3D" id="1.10.10.10">
    <property type="entry name" value="Winged helix-like DNA-binding domain superfamily/Winged helix DNA-binding domain"/>
    <property type="match status" value="1"/>
</dbReference>
<keyword evidence="3" id="KW-0238">DNA-binding</keyword>
<dbReference type="Proteomes" id="UP000289856">
    <property type="component" value="Chromosome"/>
</dbReference>
<dbReference type="GO" id="GO:0003700">
    <property type="term" value="F:DNA-binding transcription factor activity"/>
    <property type="evidence" value="ECO:0007669"/>
    <property type="project" value="InterPro"/>
</dbReference>
<dbReference type="Pfam" id="PF03466">
    <property type="entry name" value="LysR_substrate"/>
    <property type="match status" value="1"/>
</dbReference>
<dbReference type="FunFam" id="1.10.10.10:FF:000001">
    <property type="entry name" value="LysR family transcriptional regulator"/>
    <property type="match status" value="1"/>
</dbReference>
<dbReference type="KEGG" id="cohn:KCTCHS21_02190"/>
<dbReference type="Pfam" id="PF00126">
    <property type="entry name" value="HTH_1"/>
    <property type="match status" value="1"/>
</dbReference>
<keyword evidence="4" id="KW-0804">Transcription</keyword>
<dbReference type="PROSITE" id="PS50931">
    <property type="entry name" value="HTH_LYSR"/>
    <property type="match status" value="1"/>
</dbReference>
<dbReference type="CDD" id="cd05466">
    <property type="entry name" value="PBP2_LTTR_substrate"/>
    <property type="match status" value="1"/>
</dbReference>
<name>A0A3T1CYA8_9BACL</name>
<evidence type="ECO:0000256" key="1">
    <source>
        <dbReference type="ARBA" id="ARBA00009437"/>
    </source>
</evidence>
<comment type="similarity">
    <text evidence="1">Belongs to the LysR transcriptional regulatory family.</text>
</comment>
<organism evidence="6 7">
    <name type="scientific">Cohnella abietis</name>
    <dbReference type="NCBI Taxonomy" id="2507935"/>
    <lineage>
        <taxon>Bacteria</taxon>
        <taxon>Bacillati</taxon>
        <taxon>Bacillota</taxon>
        <taxon>Bacilli</taxon>
        <taxon>Bacillales</taxon>
        <taxon>Paenibacillaceae</taxon>
        <taxon>Cohnella</taxon>
    </lineage>
</organism>
<dbReference type="InterPro" id="IPR005119">
    <property type="entry name" value="LysR_subst-bd"/>
</dbReference>
<proteinExistence type="inferred from homology"/>
<dbReference type="PANTHER" id="PTHR30126">
    <property type="entry name" value="HTH-TYPE TRANSCRIPTIONAL REGULATOR"/>
    <property type="match status" value="1"/>
</dbReference>
<evidence type="ECO:0000256" key="3">
    <source>
        <dbReference type="ARBA" id="ARBA00023125"/>
    </source>
</evidence>
<dbReference type="SUPFAM" id="SSF53850">
    <property type="entry name" value="Periplasmic binding protein-like II"/>
    <property type="match status" value="1"/>
</dbReference>
<dbReference type="InterPro" id="IPR036390">
    <property type="entry name" value="WH_DNA-bd_sf"/>
</dbReference>
<accession>A0A3T1CYA8</accession>
<sequence>MNIENIEAFVYVVHFNSFNKAADALFLTQPSISSRIQTLEKELGVKLLVRERKQFSLTEKGEMFLPHAQQTLKSYRRATQLLAGKATKVEMLRLGCTETISHYIIPLIMPKLKARFPDYQFRIITDNSESIIDKVLNKEVDLGFVRSISHPALESIRFLEDPIKLCVYKGHPFSQKSEVSIESLESESIVFYECGSLNWTKVHRLFEKFNEPPKIDYHIDNMETAKKLMLQRQGIGFMPLQCIRQEIEDGLLIPVAVPMLSELSLVTNLIMLKGGASFVYETIMDIIKEVKLIEPFYQ</sequence>
<dbReference type="PRINTS" id="PR00039">
    <property type="entry name" value="HTHLYSR"/>
</dbReference>
<evidence type="ECO:0000256" key="4">
    <source>
        <dbReference type="ARBA" id="ARBA00023163"/>
    </source>
</evidence>
<evidence type="ECO:0000259" key="5">
    <source>
        <dbReference type="PROSITE" id="PS50931"/>
    </source>
</evidence>
<dbReference type="OrthoDB" id="9785745at2"/>
<keyword evidence="7" id="KW-1185">Reference proteome</keyword>
<evidence type="ECO:0000313" key="7">
    <source>
        <dbReference type="Proteomes" id="UP000289856"/>
    </source>
</evidence>
<reference evidence="6 7" key="1">
    <citation type="submission" date="2019-01" db="EMBL/GenBank/DDBJ databases">
        <title>Complete genome sequence of Cohnella hallensis HS21 isolated from Korean fir (Abies koreana) rhizospheric soil.</title>
        <authorList>
            <person name="Jiang L."/>
            <person name="Kang S.W."/>
            <person name="Kim S."/>
            <person name="Jung J."/>
            <person name="Kim C.Y."/>
            <person name="Kim D.H."/>
            <person name="Kim S.W."/>
            <person name="Lee J."/>
        </authorList>
    </citation>
    <scope>NUCLEOTIDE SEQUENCE [LARGE SCALE GENOMIC DNA]</scope>
    <source>
        <strain evidence="6 7">HS21</strain>
    </source>
</reference>
<dbReference type="EMBL" id="AP019400">
    <property type="protein sequence ID" value="BBI30820.1"/>
    <property type="molecule type" value="Genomic_DNA"/>
</dbReference>
<protein>
    <submittedName>
        <fullName evidence="6">LysR family transcriptional regulator</fullName>
    </submittedName>
</protein>
<dbReference type="SUPFAM" id="SSF46785">
    <property type="entry name" value="Winged helix' DNA-binding domain"/>
    <property type="match status" value="1"/>
</dbReference>
<evidence type="ECO:0000256" key="2">
    <source>
        <dbReference type="ARBA" id="ARBA00023015"/>
    </source>
</evidence>
<dbReference type="InterPro" id="IPR000847">
    <property type="entry name" value="LysR_HTH_N"/>
</dbReference>
<evidence type="ECO:0000313" key="6">
    <source>
        <dbReference type="EMBL" id="BBI30820.1"/>
    </source>
</evidence>
<dbReference type="InterPro" id="IPR036388">
    <property type="entry name" value="WH-like_DNA-bd_sf"/>
</dbReference>